<evidence type="ECO:0000256" key="5">
    <source>
        <dbReference type="ARBA" id="ARBA00022989"/>
    </source>
</evidence>
<dbReference type="InterPro" id="IPR023271">
    <property type="entry name" value="Aquaporin-like"/>
</dbReference>
<sequence length="279" mass="29192">MTPFIGEILGTMILIIFGGGVVAGVVLKRSKAEASGWIVISFGWGLGVAMAIYAVGQFSGAHLNPAITIGMATIGEFPWAKVPVYLLGQMMGAFIGAVVVWLHYYPHWEATEDQGAKLAVFCTDPAIPHTPANLMSEIIGSFILVLGVLAIGANDFTEGLNPLIVGLLILAIGLSLGGTTGYAINPARDLGPRLAHFFLPIAGKGSSNWKYAWIPVVGPLVGGVAGALFYRHVFVDGNPLALLAGLVVLVMCLAASVITEKRDSSKHGSSSRTAMKHNG</sequence>
<name>A0A5C1NCQ5_9GAMM</name>
<dbReference type="PRINTS" id="PR00783">
    <property type="entry name" value="MINTRINSICP"/>
</dbReference>
<dbReference type="SUPFAM" id="SSF81338">
    <property type="entry name" value="Aquaporin-like"/>
    <property type="match status" value="1"/>
</dbReference>
<dbReference type="CDD" id="cd00333">
    <property type="entry name" value="MIP"/>
    <property type="match status" value="1"/>
</dbReference>
<keyword evidence="6 8" id="KW-0472">Membrane</keyword>
<dbReference type="NCBIfam" id="TIGR00861">
    <property type="entry name" value="MIP"/>
    <property type="match status" value="1"/>
</dbReference>
<keyword evidence="3 7" id="KW-0813">Transport</keyword>
<dbReference type="GO" id="GO:0005886">
    <property type="term" value="C:plasma membrane"/>
    <property type="evidence" value="ECO:0007669"/>
    <property type="project" value="TreeGrafter"/>
</dbReference>
<dbReference type="KEGG" id="hbh:E4T21_05030"/>
<evidence type="ECO:0000256" key="8">
    <source>
        <dbReference type="SAM" id="Phobius"/>
    </source>
</evidence>
<dbReference type="AlphaFoldDB" id="A0A5C1NCQ5"/>
<dbReference type="Proteomes" id="UP000324285">
    <property type="component" value="Chromosome"/>
</dbReference>
<comment type="subcellular location">
    <subcellularLocation>
        <location evidence="1">Membrane</location>
        <topology evidence="1">Multi-pass membrane protein</topology>
    </subcellularLocation>
</comment>
<feature type="transmembrane region" description="Helical" evidence="8">
    <location>
        <begin position="163"/>
        <end position="184"/>
    </location>
</feature>
<feature type="transmembrane region" description="Helical" evidence="8">
    <location>
        <begin position="84"/>
        <end position="104"/>
    </location>
</feature>
<dbReference type="GO" id="GO:0015254">
    <property type="term" value="F:glycerol channel activity"/>
    <property type="evidence" value="ECO:0007669"/>
    <property type="project" value="TreeGrafter"/>
</dbReference>
<feature type="transmembrane region" description="Helical" evidence="8">
    <location>
        <begin position="138"/>
        <end position="157"/>
    </location>
</feature>
<feature type="transmembrane region" description="Helical" evidence="8">
    <location>
        <begin position="240"/>
        <end position="259"/>
    </location>
</feature>
<evidence type="ECO:0000256" key="3">
    <source>
        <dbReference type="ARBA" id="ARBA00022448"/>
    </source>
</evidence>
<dbReference type="OrthoDB" id="9807293at2"/>
<evidence type="ECO:0000256" key="7">
    <source>
        <dbReference type="RuleBase" id="RU000477"/>
    </source>
</evidence>
<reference evidence="9" key="1">
    <citation type="submission" date="2021-02" db="EMBL/GenBank/DDBJ databases">
        <title>Strain Y2R2, a novel species of the genus Halomonas.</title>
        <authorList>
            <person name="Huang H."/>
        </authorList>
    </citation>
    <scope>NUCLEOTIDE SEQUENCE</scope>
    <source>
        <strain evidence="9">Y2R2</strain>
    </source>
</reference>
<keyword evidence="10" id="KW-1185">Reference proteome</keyword>
<feature type="transmembrane region" description="Helical" evidence="8">
    <location>
        <begin position="6"/>
        <end position="27"/>
    </location>
</feature>
<evidence type="ECO:0000256" key="2">
    <source>
        <dbReference type="ARBA" id="ARBA00006175"/>
    </source>
</evidence>
<dbReference type="PROSITE" id="PS00221">
    <property type="entry name" value="MIP"/>
    <property type="match status" value="1"/>
</dbReference>
<keyword evidence="4 7" id="KW-0812">Transmembrane</keyword>
<dbReference type="InterPro" id="IPR022357">
    <property type="entry name" value="MIP_CS"/>
</dbReference>
<dbReference type="PANTHER" id="PTHR43829:SF9">
    <property type="entry name" value="AQUAPORIN-9"/>
    <property type="match status" value="1"/>
</dbReference>
<gene>
    <name evidence="9" type="ORF">E4T21_05030</name>
</gene>
<keyword evidence="5 8" id="KW-1133">Transmembrane helix</keyword>
<dbReference type="RefSeq" id="WP_149283999.1">
    <property type="nucleotide sequence ID" value="NZ_CP038437.2"/>
</dbReference>
<comment type="similarity">
    <text evidence="2 7">Belongs to the MIP/aquaporin (TC 1.A.8) family.</text>
</comment>
<dbReference type="EMBL" id="CP038437">
    <property type="protein sequence ID" value="QEM80984.1"/>
    <property type="molecule type" value="Genomic_DNA"/>
</dbReference>
<evidence type="ECO:0000256" key="6">
    <source>
        <dbReference type="ARBA" id="ARBA00023136"/>
    </source>
</evidence>
<dbReference type="InterPro" id="IPR000425">
    <property type="entry name" value="MIP"/>
</dbReference>
<dbReference type="Pfam" id="PF00230">
    <property type="entry name" value="MIP"/>
    <property type="match status" value="1"/>
</dbReference>
<evidence type="ECO:0000256" key="4">
    <source>
        <dbReference type="ARBA" id="ARBA00022692"/>
    </source>
</evidence>
<dbReference type="Gene3D" id="1.20.1080.10">
    <property type="entry name" value="Glycerol uptake facilitator protein"/>
    <property type="match status" value="1"/>
</dbReference>
<evidence type="ECO:0000313" key="10">
    <source>
        <dbReference type="Proteomes" id="UP000324285"/>
    </source>
</evidence>
<accession>A0A5C1NCQ5</accession>
<dbReference type="InterPro" id="IPR050363">
    <property type="entry name" value="MIP/Aquaporin"/>
</dbReference>
<proteinExistence type="inferred from homology"/>
<evidence type="ECO:0000256" key="1">
    <source>
        <dbReference type="ARBA" id="ARBA00004141"/>
    </source>
</evidence>
<dbReference type="PANTHER" id="PTHR43829">
    <property type="entry name" value="AQUAPORIN OR AQUAGLYCEROPORIN RELATED"/>
    <property type="match status" value="1"/>
</dbReference>
<evidence type="ECO:0000313" key="9">
    <source>
        <dbReference type="EMBL" id="QEM80984.1"/>
    </source>
</evidence>
<feature type="transmembrane region" description="Helical" evidence="8">
    <location>
        <begin position="34"/>
        <end position="55"/>
    </location>
</feature>
<protein>
    <submittedName>
        <fullName evidence="9">Aquaporin family protein</fullName>
    </submittedName>
</protein>
<feature type="transmembrane region" description="Helical" evidence="8">
    <location>
        <begin position="211"/>
        <end position="234"/>
    </location>
</feature>
<organism evidence="9 10">
    <name type="scientific">Halomonas binhaiensis</name>
    <dbReference type="NCBI Taxonomy" id="2562282"/>
    <lineage>
        <taxon>Bacteria</taxon>
        <taxon>Pseudomonadati</taxon>
        <taxon>Pseudomonadota</taxon>
        <taxon>Gammaproteobacteria</taxon>
        <taxon>Oceanospirillales</taxon>
        <taxon>Halomonadaceae</taxon>
        <taxon>Halomonas</taxon>
    </lineage>
</organism>